<gene>
    <name evidence="1" type="ORF">BXY75_2591</name>
</gene>
<name>A0A3L9YAM7_9FLAO</name>
<accession>A0A3L9YAM7</accession>
<keyword evidence="2" id="KW-1185">Reference proteome</keyword>
<evidence type="ECO:0000313" key="2">
    <source>
        <dbReference type="Proteomes" id="UP000271339"/>
    </source>
</evidence>
<proteinExistence type="predicted"/>
<evidence type="ECO:0000313" key="1">
    <source>
        <dbReference type="EMBL" id="RMA57786.1"/>
    </source>
</evidence>
<sequence>MLLDRVYCYLVKHVGGSSVATARTVGIAALVWSKYTS</sequence>
<organism evidence="1 2">
    <name type="scientific">Ulvibacter antarcticus</name>
    <dbReference type="NCBI Taxonomy" id="442714"/>
    <lineage>
        <taxon>Bacteria</taxon>
        <taxon>Pseudomonadati</taxon>
        <taxon>Bacteroidota</taxon>
        <taxon>Flavobacteriia</taxon>
        <taxon>Flavobacteriales</taxon>
        <taxon>Flavobacteriaceae</taxon>
        <taxon>Ulvibacter</taxon>
    </lineage>
</organism>
<dbReference type="Proteomes" id="UP000271339">
    <property type="component" value="Unassembled WGS sequence"/>
</dbReference>
<reference evidence="1 2" key="1">
    <citation type="submission" date="2018-10" db="EMBL/GenBank/DDBJ databases">
        <title>Genomic Encyclopedia of Archaeal and Bacterial Type Strains, Phase II (KMG-II): from individual species to whole genera.</title>
        <authorList>
            <person name="Goeker M."/>
        </authorList>
    </citation>
    <scope>NUCLEOTIDE SEQUENCE [LARGE SCALE GENOMIC DNA]</scope>
    <source>
        <strain evidence="1 2">DSM 23424</strain>
    </source>
</reference>
<dbReference type="GO" id="GO:0004252">
    <property type="term" value="F:serine-type endopeptidase activity"/>
    <property type="evidence" value="ECO:0007669"/>
    <property type="project" value="InterPro"/>
</dbReference>
<dbReference type="AlphaFoldDB" id="A0A3L9YAM7"/>
<dbReference type="GO" id="GO:0006508">
    <property type="term" value="P:proteolysis"/>
    <property type="evidence" value="ECO:0007669"/>
    <property type="project" value="InterPro"/>
</dbReference>
<dbReference type="SUPFAM" id="SSF52743">
    <property type="entry name" value="Subtilisin-like"/>
    <property type="match status" value="1"/>
</dbReference>
<comment type="caution">
    <text evidence="1">The sequence shown here is derived from an EMBL/GenBank/DDBJ whole genome shotgun (WGS) entry which is preliminary data.</text>
</comment>
<protein>
    <submittedName>
        <fullName evidence="1">Uncharacterized protein</fullName>
    </submittedName>
</protein>
<dbReference type="InterPro" id="IPR036852">
    <property type="entry name" value="Peptidase_S8/S53_dom_sf"/>
</dbReference>
<dbReference type="EMBL" id="REFC01000014">
    <property type="protein sequence ID" value="RMA57786.1"/>
    <property type="molecule type" value="Genomic_DNA"/>
</dbReference>